<evidence type="ECO:0000313" key="3">
    <source>
        <dbReference type="EMBL" id="RLG70124.1"/>
    </source>
</evidence>
<reference evidence="3 4" key="1">
    <citation type="submission" date="2018-06" db="EMBL/GenBank/DDBJ databases">
        <title>Extensive metabolic versatility and redundancy in microbially diverse, dynamic hydrothermal sediments.</title>
        <authorList>
            <person name="Dombrowski N."/>
            <person name="Teske A."/>
            <person name="Baker B.J."/>
        </authorList>
    </citation>
    <scope>NUCLEOTIDE SEQUENCE [LARGE SCALE GENOMIC DNA]</scope>
    <source>
        <strain evidence="3">B9_G13</strain>
    </source>
</reference>
<dbReference type="PANTHER" id="PTHR45947:SF3">
    <property type="entry name" value="SULFOQUINOVOSYL TRANSFERASE SQD2"/>
    <property type="match status" value="1"/>
</dbReference>
<dbReference type="AlphaFoldDB" id="A0A497JGF2"/>
<dbReference type="Pfam" id="PF13439">
    <property type="entry name" value="Glyco_transf_4"/>
    <property type="match status" value="1"/>
</dbReference>
<dbReference type="SUPFAM" id="SSF53756">
    <property type="entry name" value="UDP-Glycosyltransferase/glycogen phosphorylase"/>
    <property type="match status" value="1"/>
</dbReference>
<organism evidence="3 4">
    <name type="scientific">Candidatus Iainarchaeum sp</name>
    <dbReference type="NCBI Taxonomy" id="3101447"/>
    <lineage>
        <taxon>Archaea</taxon>
        <taxon>Candidatus Iainarchaeota</taxon>
        <taxon>Candidatus Iainarchaeia</taxon>
        <taxon>Candidatus Iainarchaeales</taxon>
        <taxon>Candidatus Iainarchaeaceae</taxon>
        <taxon>Candidatus Iainarchaeum</taxon>
    </lineage>
</organism>
<dbReference type="Proteomes" id="UP000277633">
    <property type="component" value="Unassembled WGS sequence"/>
</dbReference>
<feature type="domain" description="Glycosyltransferase subfamily 4-like N-terminal" evidence="2">
    <location>
        <begin position="15"/>
        <end position="141"/>
    </location>
</feature>
<dbReference type="PANTHER" id="PTHR45947">
    <property type="entry name" value="SULFOQUINOVOSYL TRANSFERASE SQD2"/>
    <property type="match status" value="1"/>
</dbReference>
<feature type="domain" description="Glycosyl transferase family 1" evidence="1">
    <location>
        <begin position="148"/>
        <end position="308"/>
    </location>
</feature>
<dbReference type="EMBL" id="QMWO01000020">
    <property type="protein sequence ID" value="RLG70124.1"/>
    <property type="molecule type" value="Genomic_DNA"/>
</dbReference>
<dbReference type="GO" id="GO:0016757">
    <property type="term" value="F:glycosyltransferase activity"/>
    <property type="evidence" value="ECO:0007669"/>
    <property type="project" value="InterPro"/>
</dbReference>
<evidence type="ECO:0008006" key="5">
    <source>
        <dbReference type="Google" id="ProtNLM"/>
    </source>
</evidence>
<proteinExistence type="predicted"/>
<gene>
    <name evidence="3" type="ORF">DRO07_00920</name>
</gene>
<name>A0A497JGF2_9ARCH</name>
<protein>
    <recommendedName>
        <fullName evidence="5">Glycosyltransferase family 4 protein</fullName>
    </recommendedName>
</protein>
<evidence type="ECO:0000313" key="4">
    <source>
        <dbReference type="Proteomes" id="UP000277633"/>
    </source>
</evidence>
<dbReference type="InterPro" id="IPR001296">
    <property type="entry name" value="Glyco_trans_1"/>
</dbReference>
<dbReference type="Gene3D" id="3.40.50.2000">
    <property type="entry name" value="Glycogen Phosphorylase B"/>
    <property type="match status" value="2"/>
</dbReference>
<comment type="caution">
    <text evidence="3">The sequence shown here is derived from an EMBL/GenBank/DDBJ whole genome shotgun (WGS) entry which is preliminary data.</text>
</comment>
<dbReference type="CDD" id="cd03801">
    <property type="entry name" value="GT4_PimA-like"/>
    <property type="match status" value="1"/>
</dbReference>
<accession>A0A497JGF2</accession>
<dbReference type="Pfam" id="PF00534">
    <property type="entry name" value="Glycos_transf_1"/>
    <property type="match status" value="1"/>
</dbReference>
<sequence>MHSYLQALKGKLHFLHHTPITALLFANFIKDKEYDIVYSHTPEAAFDAVIARLLLRKKYKVIVHLHGLDKAIYEEWKKELKLKRTSFNLITFLYLKASIFKNWFGIKLADSFTCISQAVKKEAKKFYNIDAAIVPNAVDCNEFKKFNKPAVRKQLGFEKDDFIVLFVGNVVWRKGLHYLVAAFEQLSMKSKLVIVGLRDKKFEKWLEKKGDGRIFNIGHIPIDKLAEYFSAADVLCVPSLNEPFGLVYAEACCFGLPCIASKGTGAEEIIENGFNGFLVKKRSVAEIKAALKKLRNKRVREKLSKNAKLKAKQISWEKSAERVLKIYNNLIS</sequence>
<dbReference type="InterPro" id="IPR028098">
    <property type="entry name" value="Glyco_trans_4-like_N"/>
</dbReference>
<evidence type="ECO:0000259" key="2">
    <source>
        <dbReference type="Pfam" id="PF13439"/>
    </source>
</evidence>
<dbReference type="InterPro" id="IPR050194">
    <property type="entry name" value="Glycosyltransferase_grp1"/>
</dbReference>
<evidence type="ECO:0000259" key="1">
    <source>
        <dbReference type="Pfam" id="PF00534"/>
    </source>
</evidence>